<dbReference type="Proteomes" id="UP001165296">
    <property type="component" value="Unassembled WGS sequence"/>
</dbReference>
<proteinExistence type="predicted"/>
<comment type="caution">
    <text evidence="2">The sequence shown here is derived from an EMBL/GenBank/DDBJ whole genome shotgun (WGS) entry which is preliminary data.</text>
</comment>
<evidence type="ECO:0000313" key="2">
    <source>
        <dbReference type="EMBL" id="MCB2409253.1"/>
    </source>
</evidence>
<feature type="chain" id="PRO_5047054878" evidence="1">
    <location>
        <begin position="21"/>
        <end position="72"/>
    </location>
</feature>
<feature type="signal peptide" evidence="1">
    <location>
        <begin position="1"/>
        <end position="20"/>
    </location>
</feature>
<evidence type="ECO:0000313" key="3">
    <source>
        <dbReference type="Proteomes" id="UP001165296"/>
    </source>
</evidence>
<reference evidence="2" key="1">
    <citation type="submission" date="2021-10" db="EMBL/GenBank/DDBJ databases">
        <authorList>
            <person name="Dean J.D."/>
            <person name="Kim M.K."/>
            <person name="Newey C.N."/>
            <person name="Stoker T.S."/>
            <person name="Thompson D.W."/>
            <person name="Grose J.H."/>
        </authorList>
    </citation>
    <scope>NUCLEOTIDE SEQUENCE</scope>
    <source>
        <strain evidence="2">BT178</strain>
    </source>
</reference>
<accession>A0ABS8ASS0</accession>
<dbReference type="EMBL" id="JAJADR010000004">
    <property type="protein sequence ID" value="MCB2409253.1"/>
    <property type="molecule type" value="Genomic_DNA"/>
</dbReference>
<gene>
    <name evidence="2" type="ORF">LGH74_14775</name>
</gene>
<protein>
    <submittedName>
        <fullName evidence="2">Uncharacterized protein</fullName>
    </submittedName>
</protein>
<keyword evidence="1" id="KW-0732">Signal</keyword>
<sequence>MKAFFLLALAVVLVAPQAEASCVSSTTTTESVAGTAEFNATDDFGLFKRKKYKFKKRRKAGKSRRQQRLFGR</sequence>
<name>A0ABS8ASS0_9BACT</name>
<dbReference type="RefSeq" id="WP_226176828.1">
    <property type="nucleotide sequence ID" value="NZ_JAJADR010000004.1"/>
</dbReference>
<keyword evidence="3" id="KW-1185">Reference proteome</keyword>
<evidence type="ECO:0000256" key="1">
    <source>
        <dbReference type="SAM" id="SignalP"/>
    </source>
</evidence>
<organism evidence="2 3">
    <name type="scientific">Hymenobacter lucidus</name>
    <dbReference type="NCBI Taxonomy" id="2880930"/>
    <lineage>
        <taxon>Bacteria</taxon>
        <taxon>Pseudomonadati</taxon>
        <taxon>Bacteroidota</taxon>
        <taxon>Cytophagia</taxon>
        <taxon>Cytophagales</taxon>
        <taxon>Hymenobacteraceae</taxon>
        <taxon>Hymenobacter</taxon>
    </lineage>
</organism>